<proteinExistence type="predicted"/>
<dbReference type="EMBL" id="VULT01000012">
    <property type="protein sequence ID" value="MSS17776.1"/>
    <property type="molecule type" value="Genomic_DNA"/>
</dbReference>
<organism evidence="2 3">
    <name type="scientific">Sodaliphilus pleomorphus</name>
    <dbReference type="NCBI Taxonomy" id="2606626"/>
    <lineage>
        <taxon>Bacteria</taxon>
        <taxon>Pseudomonadati</taxon>
        <taxon>Bacteroidota</taxon>
        <taxon>Bacteroidia</taxon>
        <taxon>Bacteroidales</taxon>
        <taxon>Muribaculaceae</taxon>
        <taxon>Sodaliphilus</taxon>
    </lineage>
</organism>
<gene>
    <name evidence="2" type="ORF">FYJ29_08420</name>
</gene>
<name>A0A6L5XEM8_9BACT</name>
<sequence>METISKQAPEAQTYDGGVTPEQVEAWKQQHRKAFRIDIKDGDDVHIGYFKRPDFATIKAVTKLSKTDEVEAGRVMFMNCWLGGSDDLKTDAVLFMAVQIQLGKVLNGCVGSLKNL</sequence>
<keyword evidence="3" id="KW-1185">Reference proteome</keyword>
<comment type="caution">
    <text evidence="2">The sequence shown here is derived from an EMBL/GenBank/DDBJ whole genome shotgun (WGS) entry which is preliminary data.</text>
</comment>
<feature type="region of interest" description="Disordered" evidence="1">
    <location>
        <begin position="1"/>
        <end position="20"/>
    </location>
</feature>
<dbReference type="RefSeq" id="WP_154326452.1">
    <property type="nucleotide sequence ID" value="NZ_CP045696.1"/>
</dbReference>
<accession>A0A6L5XEM8</accession>
<dbReference type="Proteomes" id="UP000483362">
    <property type="component" value="Unassembled WGS sequence"/>
</dbReference>
<dbReference type="AlphaFoldDB" id="A0A6L5XEM8"/>
<evidence type="ECO:0000313" key="3">
    <source>
        <dbReference type="Proteomes" id="UP000483362"/>
    </source>
</evidence>
<dbReference type="Gene3D" id="3.30.2220.10">
    <property type="entry name" value="rbstp2171"/>
    <property type="match status" value="1"/>
</dbReference>
<reference evidence="2 3" key="1">
    <citation type="submission" date="2019-08" db="EMBL/GenBank/DDBJ databases">
        <title>In-depth cultivation of the pig gut microbiome towards novel bacterial diversity and tailored functional studies.</title>
        <authorList>
            <person name="Wylensek D."/>
            <person name="Hitch T.C.A."/>
            <person name="Clavel T."/>
        </authorList>
    </citation>
    <scope>NUCLEOTIDE SEQUENCE [LARGE SCALE GENOMIC DNA]</scope>
    <source>
        <strain evidence="2 3">Oil-RF-744-WCA-WT-10</strain>
    </source>
</reference>
<protein>
    <submittedName>
        <fullName evidence="2">Uncharacterized protein</fullName>
    </submittedName>
</protein>
<evidence type="ECO:0000256" key="1">
    <source>
        <dbReference type="SAM" id="MobiDB-lite"/>
    </source>
</evidence>
<evidence type="ECO:0000313" key="2">
    <source>
        <dbReference type="EMBL" id="MSS17776.1"/>
    </source>
</evidence>